<keyword evidence="2" id="KW-1185">Reference proteome</keyword>
<reference evidence="2" key="1">
    <citation type="journal article" date="2016" name="Nature">
        <title>The genome of the seagrass Zostera marina reveals angiosperm adaptation to the sea.</title>
        <authorList>
            <person name="Olsen J.L."/>
            <person name="Rouze P."/>
            <person name="Verhelst B."/>
            <person name="Lin Y.-C."/>
            <person name="Bayer T."/>
            <person name="Collen J."/>
            <person name="Dattolo E."/>
            <person name="De Paoli E."/>
            <person name="Dittami S."/>
            <person name="Maumus F."/>
            <person name="Michel G."/>
            <person name="Kersting A."/>
            <person name="Lauritano C."/>
            <person name="Lohaus R."/>
            <person name="Toepel M."/>
            <person name="Tonon T."/>
            <person name="Vanneste K."/>
            <person name="Amirebrahimi M."/>
            <person name="Brakel J."/>
            <person name="Bostroem C."/>
            <person name="Chovatia M."/>
            <person name="Grimwood J."/>
            <person name="Jenkins J.W."/>
            <person name="Jueterbock A."/>
            <person name="Mraz A."/>
            <person name="Stam W.T."/>
            <person name="Tice H."/>
            <person name="Bornberg-Bauer E."/>
            <person name="Green P.J."/>
            <person name="Pearson G.A."/>
            <person name="Procaccini G."/>
            <person name="Duarte C.M."/>
            <person name="Schmutz J."/>
            <person name="Reusch T.B.H."/>
            <person name="Van de Peer Y."/>
        </authorList>
    </citation>
    <scope>NUCLEOTIDE SEQUENCE [LARGE SCALE GENOMIC DNA]</scope>
    <source>
        <strain evidence="2">cv. Finnish</strain>
    </source>
</reference>
<organism evidence="1 2">
    <name type="scientific">Zostera marina</name>
    <name type="common">Eelgrass</name>
    <dbReference type="NCBI Taxonomy" id="29655"/>
    <lineage>
        <taxon>Eukaryota</taxon>
        <taxon>Viridiplantae</taxon>
        <taxon>Streptophyta</taxon>
        <taxon>Embryophyta</taxon>
        <taxon>Tracheophyta</taxon>
        <taxon>Spermatophyta</taxon>
        <taxon>Magnoliopsida</taxon>
        <taxon>Liliopsida</taxon>
        <taxon>Zosteraceae</taxon>
        <taxon>Zostera</taxon>
    </lineage>
</organism>
<dbReference type="EMBL" id="LFYR01000337">
    <property type="protein sequence ID" value="KMZ74413.1"/>
    <property type="molecule type" value="Genomic_DNA"/>
</dbReference>
<sequence>MNKFALYIFLKFRVRERSSKQSSIMEAQQWVGKVEVNLSRATAEEAWMHIKQFSSFHVIFPSITTCSLMDGGIDGTPGCIRQVSNSVASSWAKEKLTSIDHDGLSLSYEVTESNMGFGKYVAVMTVRRSTSELAPRGCAIEWRFEADPIPGMTRDDLGPFWHIRSEDWCGHHREWSSGVRDRFGNPESPTVREPNTVPVFG</sequence>
<dbReference type="CDD" id="cd07821">
    <property type="entry name" value="PYR_PYL_RCAR_like"/>
    <property type="match status" value="1"/>
</dbReference>
<accession>A0A0K9PZC1</accession>
<evidence type="ECO:0000313" key="2">
    <source>
        <dbReference type="Proteomes" id="UP000036987"/>
    </source>
</evidence>
<dbReference type="STRING" id="29655.A0A0K9PZC1"/>
<dbReference type="AlphaFoldDB" id="A0A0K9PZC1"/>
<protein>
    <submittedName>
        <fullName evidence="1">Uncharacterized protein</fullName>
    </submittedName>
</protein>
<evidence type="ECO:0000313" key="1">
    <source>
        <dbReference type="EMBL" id="KMZ74413.1"/>
    </source>
</evidence>
<comment type="caution">
    <text evidence="1">The sequence shown here is derived from an EMBL/GenBank/DDBJ whole genome shotgun (WGS) entry which is preliminary data.</text>
</comment>
<dbReference type="InterPro" id="IPR053249">
    <property type="entry name" value="LFS"/>
</dbReference>
<dbReference type="OrthoDB" id="1929286at2759"/>
<dbReference type="Gene3D" id="3.30.530.20">
    <property type="match status" value="1"/>
</dbReference>
<name>A0A0K9PZC1_ZOSMR</name>
<proteinExistence type="predicted"/>
<dbReference type="OMA" id="WHIRSED"/>
<dbReference type="SUPFAM" id="SSF55961">
    <property type="entry name" value="Bet v1-like"/>
    <property type="match status" value="1"/>
</dbReference>
<dbReference type="InterPro" id="IPR023393">
    <property type="entry name" value="START-like_dom_sf"/>
</dbReference>
<gene>
    <name evidence="1" type="ORF">ZOSMA_129G00050</name>
</gene>
<dbReference type="PANTHER" id="PTHR33789">
    <property type="entry name" value="LACHRYMATORY-FACTOR SYNTHASE"/>
    <property type="match status" value="1"/>
</dbReference>
<dbReference type="InterPro" id="IPR019587">
    <property type="entry name" value="Polyketide_cyclase/dehydratase"/>
</dbReference>
<dbReference type="PANTHER" id="PTHR33789:SF11">
    <property type="entry name" value="OS05G0202300 PROTEIN"/>
    <property type="match status" value="1"/>
</dbReference>
<dbReference type="Proteomes" id="UP000036987">
    <property type="component" value="Unassembled WGS sequence"/>
</dbReference>
<dbReference type="Pfam" id="PF10604">
    <property type="entry name" value="Polyketide_cyc2"/>
    <property type="match status" value="1"/>
</dbReference>